<sequence length="153" mass="17386">MPWTAQGATLSEEANGGRIAGMERLIGDLGGLDLNVPSLPFIQVHRIGDETVEKVREAQMGWIRSWPVDAKGFMLPNVMRGLHLYRGPGGAWPVARRHLCYRFRCLSSNEFVETPFFWTRDFKVGYLGYHVRLNNPTTNLIKAQKIESLQRNS</sequence>
<reference evidence="3 4" key="1">
    <citation type="journal article" date="2020" name="Nat. Food">
        <title>A phased Vanilla planifolia genome enables genetic improvement of flavour and production.</title>
        <authorList>
            <person name="Hasing T."/>
            <person name="Tang H."/>
            <person name="Brym M."/>
            <person name="Khazi F."/>
            <person name="Huang T."/>
            <person name="Chambers A.H."/>
        </authorList>
    </citation>
    <scope>NUCLEOTIDE SEQUENCE [LARGE SCALE GENOMIC DNA]</scope>
    <source>
        <tissue evidence="2">Leaf</tissue>
    </source>
</reference>
<organism evidence="2 3">
    <name type="scientific">Vanilla planifolia</name>
    <name type="common">Vanilla</name>
    <dbReference type="NCBI Taxonomy" id="51239"/>
    <lineage>
        <taxon>Eukaryota</taxon>
        <taxon>Viridiplantae</taxon>
        <taxon>Streptophyta</taxon>
        <taxon>Embryophyta</taxon>
        <taxon>Tracheophyta</taxon>
        <taxon>Spermatophyta</taxon>
        <taxon>Magnoliopsida</taxon>
        <taxon>Liliopsida</taxon>
        <taxon>Asparagales</taxon>
        <taxon>Orchidaceae</taxon>
        <taxon>Vanilloideae</taxon>
        <taxon>Vanilleae</taxon>
        <taxon>Vanilla</taxon>
    </lineage>
</organism>
<comment type="caution">
    <text evidence="2">The sequence shown here is derived from an EMBL/GenBank/DDBJ whole genome shotgun (WGS) entry which is preliminary data.</text>
</comment>
<dbReference type="EMBL" id="JADCNL010000567">
    <property type="protein sequence ID" value="KAG0446572.1"/>
    <property type="molecule type" value="Genomic_DNA"/>
</dbReference>
<evidence type="ECO:0000313" key="2">
    <source>
        <dbReference type="EMBL" id="KAG0446572.1"/>
    </source>
</evidence>
<accession>A0A835U342</accession>
<name>A0A835U342_VANPL</name>
<protein>
    <submittedName>
        <fullName evidence="2">Uncharacterized protein</fullName>
    </submittedName>
</protein>
<keyword evidence="3" id="KW-1185">Reference proteome</keyword>
<evidence type="ECO:0000313" key="3">
    <source>
        <dbReference type="Proteomes" id="UP000636800"/>
    </source>
</evidence>
<evidence type="ECO:0000313" key="1">
    <source>
        <dbReference type="EMBL" id="KAG0446544.1"/>
    </source>
</evidence>
<proteinExistence type="predicted"/>
<dbReference type="AlphaFoldDB" id="A0A835U342"/>
<gene>
    <name evidence="2" type="ORF">HPP92_028772</name>
    <name evidence="1" type="ORF">HPP92_028783</name>
</gene>
<dbReference type="Proteomes" id="UP000639772">
    <property type="component" value="Unassembled WGS sequence"/>
</dbReference>
<evidence type="ECO:0000313" key="4">
    <source>
        <dbReference type="Proteomes" id="UP000639772"/>
    </source>
</evidence>
<dbReference type="EMBL" id="JADCNM010000568">
    <property type="protein sequence ID" value="KAG0446544.1"/>
    <property type="molecule type" value="Genomic_DNA"/>
</dbReference>
<dbReference type="Proteomes" id="UP000636800">
    <property type="component" value="Unassembled WGS sequence"/>
</dbReference>